<name>A0A0K2UY57_LEPSM</name>
<accession>A0A0K2UY57</accession>
<keyword evidence="1" id="KW-0812">Transmembrane</keyword>
<organism evidence="2">
    <name type="scientific">Lepeophtheirus salmonis</name>
    <name type="common">Salmon louse</name>
    <name type="synonym">Caligus salmonis</name>
    <dbReference type="NCBI Taxonomy" id="72036"/>
    <lineage>
        <taxon>Eukaryota</taxon>
        <taxon>Metazoa</taxon>
        <taxon>Ecdysozoa</taxon>
        <taxon>Arthropoda</taxon>
        <taxon>Crustacea</taxon>
        <taxon>Multicrustacea</taxon>
        <taxon>Hexanauplia</taxon>
        <taxon>Copepoda</taxon>
        <taxon>Siphonostomatoida</taxon>
        <taxon>Caligidae</taxon>
        <taxon>Lepeophtheirus</taxon>
    </lineage>
</organism>
<feature type="non-terminal residue" evidence="2">
    <location>
        <position position="65"/>
    </location>
</feature>
<reference evidence="2" key="1">
    <citation type="submission" date="2014-05" db="EMBL/GenBank/DDBJ databases">
        <authorList>
            <person name="Chronopoulou M."/>
        </authorList>
    </citation>
    <scope>NUCLEOTIDE SEQUENCE</scope>
    <source>
        <tissue evidence="2">Whole organism</tissue>
    </source>
</reference>
<feature type="transmembrane region" description="Helical" evidence="1">
    <location>
        <begin position="45"/>
        <end position="64"/>
    </location>
</feature>
<proteinExistence type="predicted"/>
<dbReference type="AlphaFoldDB" id="A0A0K2UY57"/>
<keyword evidence="1" id="KW-1133">Transmembrane helix</keyword>
<sequence>MIYGNFQITITYVIYTINYKKLVFRTFTPPPPLSPKPCFLISLTYYYLFFCAQRIYIIITNYIVT</sequence>
<keyword evidence="1" id="KW-0472">Membrane</keyword>
<protein>
    <submittedName>
        <fullName evidence="2">Uncharacterized protein</fullName>
    </submittedName>
</protein>
<dbReference type="EMBL" id="HACA01025838">
    <property type="protein sequence ID" value="CDW43199.1"/>
    <property type="molecule type" value="Transcribed_RNA"/>
</dbReference>
<evidence type="ECO:0000313" key="2">
    <source>
        <dbReference type="EMBL" id="CDW43199.1"/>
    </source>
</evidence>
<evidence type="ECO:0000256" key="1">
    <source>
        <dbReference type="SAM" id="Phobius"/>
    </source>
</evidence>